<accession>A0AAD9L5Y1</accession>
<proteinExistence type="predicted"/>
<protein>
    <submittedName>
        <fullName evidence="2">Uncharacterized protein</fullName>
    </submittedName>
</protein>
<keyword evidence="3" id="KW-1185">Reference proteome</keyword>
<gene>
    <name evidence="2" type="ORF">DB88DRAFT_525424</name>
</gene>
<sequence>MSPDLDFGSATSFGVQWTTVHPEDYDWFEQKMDRTPSGAQTQKVFFEMTAGLQRVEAPFATAIRNSLQEANSNTNSLIGRVFATYNLNRRIQKAISDAAKSSQISNFRQVQVRWPSRLATDKTLQEFDRWLSRCTTIEVGAQDTGTRPAQGSTSSDSGTTGLVQKPEDDWDVKTLFCEFGVLCYASRVIEISVPVCLRCQSSHAGSVMQATVRTKGITTQVTAPSHLASNTPASASIASDPTPGFTAFVLLKPRRCGA</sequence>
<feature type="region of interest" description="Disordered" evidence="1">
    <location>
        <begin position="141"/>
        <end position="164"/>
    </location>
</feature>
<feature type="compositionally biased region" description="Low complexity" evidence="1">
    <location>
        <begin position="151"/>
        <end position="161"/>
    </location>
</feature>
<evidence type="ECO:0000256" key="1">
    <source>
        <dbReference type="SAM" id="MobiDB-lite"/>
    </source>
</evidence>
<name>A0AAD9L5Y1_PAPLA</name>
<comment type="caution">
    <text evidence="2">The sequence shown here is derived from an EMBL/GenBank/DDBJ whole genome shotgun (WGS) entry which is preliminary data.</text>
</comment>
<dbReference type="Proteomes" id="UP001182556">
    <property type="component" value="Unassembled WGS sequence"/>
</dbReference>
<dbReference type="EMBL" id="JAODAN010000004">
    <property type="protein sequence ID" value="KAK1924861.1"/>
    <property type="molecule type" value="Genomic_DNA"/>
</dbReference>
<evidence type="ECO:0000313" key="3">
    <source>
        <dbReference type="Proteomes" id="UP001182556"/>
    </source>
</evidence>
<evidence type="ECO:0000313" key="2">
    <source>
        <dbReference type="EMBL" id="KAK1924861.1"/>
    </source>
</evidence>
<organism evidence="2 3">
    <name type="scientific">Papiliotrema laurentii</name>
    <name type="common">Cryptococcus laurentii</name>
    <dbReference type="NCBI Taxonomy" id="5418"/>
    <lineage>
        <taxon>Eukaryota</taxon>
        <taxon>Fungi</taxon>
        <taxon>Dikarya</taxon>
        <taxon>Basidiomycota</taxon>
        <taxon>Agaricomycotina</taxon>
        <taxon>Tremellomycetes</taxon>
        <taxon>Tremellales</taxon>
        <taxon>Rhynchogastremaceae</taxon>
        <taxon>Papiliotrema</taxon>
    </lineage>
</organism>
<dbReference type="AlphaFoldDB" id="A0AAD9L5Y1"/>
<reference evidence="2" key="1">
    <citation type="submission" date="2023-02" db="EMBL/GenBank/DDBJ databases">
        <title>Identification and recombinant expression of a fungal hydrolase from Papiliotrema laurentii that hydrolyzes apple cutin and clears colloidal polyester polyurethane.</title>
        <authorList>
            <consortium name="DOE Joint Genome Institute"/>
            <person name="Roman V.A."/>
            <person name="Bojanowski C."/>
            <person name="Crable B.R."/>
            <person name="Wagner D.N."/>
            <person name="Hung C.S."/>
            <person name="Nadeau L.J."/>
            <person name="Schratz L."/>
            <person name="Haridas S."/>
            <person name="Pangilinan J."/>
            <person name="Lipzen A."/>
            <person name="Na H."/>
            <person name="Yan M."/>
            <person name="Ng V."/>
            <person name="Grigoriev I.V."/>
            <person name="Spatafora J.W."/>
            <person name="Barlow D."/>
            <person name="Biffinger J."/>
            <person name="Kelley-Loughnane N."/>
            <person name="Varaljay V.A."/>
            <person name="Crookes-Goodson W.J."/>
        </authorList>
    </citation>
    <scope>NUCLEOTIDE SEQUENCE</scope>
    <source>
        <strain evidence="2">5307AH</strain>
    </source>
</reference>